<evidence type="ECO:0000256" key="4">
    <source>
        <dbReference type="ARBA" id="ARBA00023136"/>
    </source>
</evidence>
<evidence type="ECO:0000256" key="3">
    <source>
        <dbReference type="ARBA" id="ARBA00022989"/>
    </source>
</evidence>
<organism evidence="5 6">
    <name type="scientific">Dietzia timorensis</name>
    <dbReference type="NCBI Taxonomy" id="499555"/>
    <lineage>
        <taxon>Bacteria</taxon>
        <taxon>Bacillati</taxon>
        <taxon>Actinomycetota</taxon>
        <taxon>Actinomycetes</taxon>
        <taxon>Mycobacteriales</taxon>
        <taxon>Dietziaceae</taxon>
        <taxon>Dietzia</taxon>
    </lineage>
</organism>
<keyword evidence="3" id="KW-1133">Transmembrane helix</keyword>
<proteinExistence type="predicted"/>
<keyword evidence="2" id="KW-0812">Transmembrane</keyword>
<accession>A0A173LQQ3</accession>
<dbReference type="Proteomes" id="UP000186104">
    <property type="component" value="Chromosome"/>
</dbReference>
<evidence type="ECO:0008006" key="7">
    <source>
        <dbReference type="Google" id="ProtNLM"/>
    </source>
</evidence>
<dbReference type="OrthoDB" id="329282at2"/>
<reference evidence="5 6" key="1">
    <citation type="submission" date="2016-06" db="EMBL/GenBank/DDBJ databases">
        <title>Complete genome sequence of a saline-alkali tolerant type strain Dietzia timorensis ID05-A0528T.</title>
        <authorList>
            <person name="Wu X."/>
        </authorList>
    </citation>
    <scope>NUCLEOTIDE SEQUENCE [LARGE SCALE GENOMIC DNA]</scope>
    <source>
        <strain evidence="5 6">ID05-A0528</strain>
    </source>
</reference>
<gene>
    <name evidence="5" type="ORF">BJL86_3310</name>
</gene>
<keyword evidence="4" id="KW-0472">Membrane</keyword>
<keyword evidence="6" id="KW-1185">Reference proteome</keyword>
<name>A0A173LQQ3_9ACTN</name>
<dbReference type="InterPro" id="IPR032808">
    <property type="entry name" value="DoxX"/>
</dbReference>
<evidence type="ECO:0000313" key="6">
    <source>
        <dbReference type="Proteomes" id="UP000186104"/>
    </source>
</evidence>
<dbReference type="EMBL" id="CP015961">
    <property type="protein sequence ID" value="ANI94069.1"/>
    <property type="molecule type" value="Genomic_DNA"/>
</dbReference>
<dbReference type="Pfam" id="PF07681">
    <property type="entry name" value="DoxX"/>
    <property type="match status" value="1"/>
</dbReference>
<protein>
    <recommendedName>
        <fullName evidence="7">DoxX family protein</fullName>
    </recommendedName>
</protein>
<dbReference type="GO" id="GO:0016020">
    <property type="term" value="C:membrane"/>
    <property type="evidence" value="ECO:0007669"/>
    <property type="project" value="UniProtKB-SubCell"/>
</dbReference>
<evidence type="ECO:0000256" key="1">
    <source>
        <dbReference type="ARBA" id="ARBA00004141"/>
    </source>
</evidence>
<comment type="subcellular location">
    <subcellularLocation>
        <location evidence="1">Membrane</location>
        <topology evidence="1">Multi-pass membrane protein</topology>
    </subcellularLocation>
</comment>
<dbReference type="STRING" id="499555.BJL86_3310"/>
<evidence type="ECO:0000313" key="5">
    <source>
        <dbReference type="EMBL" id="ANI94069.1"/>
    </source>
</evidence>
<sequence>MANPTAFLGRALFAPVFILGAQNAIDNADGLAQLIDSRREQVGLSGLPVGSKQLVQVNGAAQIGLSSAMALGIAPRLSALGLIGSLVPTTLAGHAFWEQEDKGEKKNQALQFVKNLAVAGGLAVIAGTPKK</sequence>
<dbReference type="RefSeq" id="WP_067470844.1">
    <property type="nucleotide sequence ID" value="NZ_CP015961.1"/>
</dbReference>
<dbReference type="AlphaFoldDB" id="A0A173LQQ3"/>
<dbReference type="KEGG" id="dtm:BJL86_3310"/>
<evidence type="ECO:0000256" key="2">
    <source>
        <dbReference type="ARBA" id="ARBA00022692"/>
    </source>
</evidence>